<comment type="caution">
    <text evidence="1">The sequence shown here is derived from an EMBL/GenBank/DDBJ whole genome shotgun (WGS) entry which is preliminary data.</text>
</comment>
<dbReference type="PANTHER" id="PTHR33481">
    <property type="entry name" value="REVERSE TRANSCRIPTASE"/>
    <property type="match status" value="1"/>
</dbReference>
<dbReference type="GeneID" id="41989398"/>
<keyword evidence="2" id="KW-1185">Reference proteome</keyword>
<sequence length="133" mass="15209">MDDITLSYILTSPCKNVKILQLVAKELFQLASENSKLIHFSIGERAKLASLILLDGTIVPLKQIVKWLSIYFNALLQFKEHITIRTAKAKSAFRRMSRLANSERGLSPTAFRQLYLAYITSMSDYALLIWWQG</sequence>
<gene>
    <name evidence="1" type="ORF">LHYA1_G009200</name>
</gene>
<dbReference type="AlphaFoldDB" id="A0A8H8QT65"/>
<evidence type="ECO:0000313" key="2">
    <source>
        <dbReference type="Proteomes" id="UP000431533"/>
    </source>
</evidence>
<proteinExistence type="predicted"/>
<dbReference type="PANTHER" id="PTHR33481:SF1">
    <property type="entry name" value="ENDONUCLEASE_EXONUCLEASE_PHOSPHATASE DOMAIN-CONTAINING PROTEIN-RELATED"/>
    <property type="match status" value="1"/>
</dbReference>
<dbReference type="OrthoDB" id="3598277at2759"/>
<name>A0A8H8QT65_9HELO</name>
<protein>
    <submittedName>
        <fullName evidence="1">Uncharacterized protein</fullName>
    </submittedName>
</protein>
<organism evidence="1 2">
    <name type="scientific">Lachnellula hyalina</name>
    <dbReference type="NCBI Taxonomy" id="1316788"/>
    <lineage>
        <taxon>Eukaryota</taxon>
        <taxon>Fungi</taxon>
        <taxon>Dikarya</taxon>
        <taxon>Ascomycota</taxon>
        <taxon>Pezizomycotina</taxon>
        <taxon>Leotiomycetes</taxon>
        <taxon>Helotiales</taxon>
        <taxon>Lachnaceae</taxon>
        <taxon>Lachnellula</taxon>
    </lineage>
</organism>
<dbReference type="RefSeq" id="XP_031000884.1">
    <property type="nucleotide sequence ID" value="XM_031154104.1"/>
</dbReference>
<evidence type="ECO:0000313" key="1">
    <source>
        <dbReference type="EMBL" id="TVY22096.1"/>
    </source>
</evidence>
<dbReference type="Proteomes" id="UP000431533">
    <property type="component" value="Unassembled WGS sequence"/>
</dbReference>
<dbReference type="EMBL" id="QGMH01000383">
    <property type="protein sequence ID" value="TVY22096.1"/>
    <property type="molecule type" value="Genomic_DNA"/>
</dbReference>
<accession>A0A8H8QT65</accession>
<reference evidence="1 2" key="1">
    <citation type="submission" date="2018-05" db="EMBL/GenBank/DDBJ databases">
        <title>Genome sequencing and assembly of the regulated plant pathogen Lachnellula willkommii and related sister species for the development of diagnostic species identification markers.</title>
        <authorList>
            <person name="Giroux E."/>
            <person name="Bilodeau G."/>
        </authorList>
    </citation>
    <scope>NUCLEOTIDE SEQUENCE [LARGE SCALE GENOMIC DNA]</scope>
    <source>
        <strain evidence="1 2">CBS 185.66</strain>
    </source>
</reference>